<evidence type="ECO:0000313" key="1">
    <source>
        <dbReference type="EMBL" id="GJM92295.1"/>
    </source>
</evidence>
<gene>
    <name evidence="1" type="primary">ga08751</name>
    <name evidence="1" type="ORF">PR202_ga08751</name>
</gene>
<dbReference type="EMBL" id="BQKI01000004">
    <property type="protein sequence ID" value="GJM92295.1"/>
    <property type="molecule type" value="Genomic_DNA"/>
</dbReference>
<proteinExistence type="predicted"/>
<organism evidence="1 2">
    <name type="scientific">Eleusine coracana subsp. coracana</name>
    <dbReference type="NCBI Taxonomy" id="191504"/>
    <lineage>
        <taxon>Eukaryota</taxon>
        <taxon>Viridiplantae</taxon>
        <taxon>Streptophyta</taxon>
        <taxon>Embryophyta</taxon>
        <taxon>Tracheophyta</taxon>
        <taxon>Spermatophyta</taxon>
        <taxon>Magnoliopsida</taxon>
        <taxon>Liliopsida</taxon>
        <taxon>Poales</taxon>
        <taxon>Poaceae</taxon>
        <taxon>PACMAD clade</taxon>
        <taxon>Chloridoideae</taxon>
        <taxon>Cynodonteae</taxon>
        <taxon>Eleusininae</taxon>
        <taxon>Eleusine</taxon>
    </lineage>
</organism>
<dbReference type="AlphaFoldDB" id="A0AAV5C128"/>
<keyword evidence="2" id="KW-1185">Reference proteome</keyword>
<reference evidence="1" key="2">
    <citation type="submission" date="2021-12" db="EMBL/GenBank/DDBJ databases">
        <title>Resequencing data analysis of finger millet.</title>
        <authorList>
            <person name="Hatakeyama M."/>
            <person name="Aluri S."/>
            <person name="Balachadran M.T."/>
            <person name="Sivarajan S.R."/>
            <person name="Poveda L."/>
            <person name="Shimizu-Inatsugi R."/>
            <person name="Schlapbach R."/>
            <person name="Sreeman S.M."/>
            <person name="Shimizu K.K."/>
        </authorList>
    </citation>
    <scope>NUCLEOTIDE SEQUENCE</scope>
</reference>
<accession>A0AAV5C128</accession>
<evidence type="ECO:0000313" key="2">
    <source>
        <dbReference type="Proteomes" id="UP001054889"/>
    </source>
</evidence>
<reference evidence="1" key="1">
    <citation type="journal article" date="2018" name="DNA Res.">
        <title>Multiple hybrid de novo genome assembly of finger millet, an orphan allotetraploid crop.</title>
        <authorList>
            <person name="Hatakeyama M."/>
            <person name="Aluri S."/>
            <person name="Balachadran M.T."/>
            <person name="Sivarajan S.R."/>
            <person name="Patrignani A."/>
            <person name="Gruter S."/>
            <person name="Poveda L."/>
            <person name="Shimizu-Inatsugi R."/>
            <person name="Baeten J."/>
            <person name="Francoijs K.J."/>
            <person name="Nataraja K.N."/>
            <person name="Reddy Y.A.N."/>
            <person name="Phadnis S."/>
            <person name="Ravikumar R.L."/>
            <person name="Schlapbach R."/>
            <person name="Sreeman S.M."/>
            <person name="Shimizu K.K."/>
        </authorList>
    </citation>
    <scope>NUCLEOTIDE SEQUENCE</scope>
</reference>
<protein>
    <submittedName>
        <fullName evidence="1">Uncharacterized protein</fullName>
    </submittedName>
</protein>
<comment type="caution">
    <text evidence="1">The sequence shown here is derived from an EMBL/GenBank/DDBJ whole genome shotgun (WGS) entry which is preliminary data.</text>
</comment>
<sequence length="87" mass="9564">MKSIRSIYQAILPLDFIRVGDLASVHDLGTYVSLLKNNHQPGTEERPRDGVMAKVMEFVGRRRAGAAVPWQDAAMQTLGLVQTLGLS</sequence>
<name>A0AAV5C128_ELECO</name>
<dbReference type="Proteomes" id="UP001054889">
    <property type="component" value="Unassembled WGS sequence"/>
</dbReference>